<comment type="caution">
    <text evidence="3">The sequence shown here is derived from an EMBL/GenBank/DDBJ whole genome shotgun (WGS) entry which is preliminary data.</text>
</comment>
<dbReference type="InterPro" id="IPR052594">
    <property type="entry name" value="J_domain-containing_protein"/>
</dbReference>
<evidence type="ECO:0000259" key="2">
    <source>
        <dbReference type="PROSITE" id="PS50076"/>
    </source>
</evidence>
<dbReference type="GO" id="GO:0005737">
    <property type="term" value="C:cytoplasm"/>
    <property type="evidence" value="ECO:0007669"/>
    <property type="project" value="TreeGrafter"/>
</dbReference>
<feature type="compositionally biased region" description="Basic and acidic residues" evidence="1">
    <location>
        <begin position="185"/>
        <end position="206"/>
    </location>
</feature>
<dbReference type="PANTHER" id="PTHR44144">
    <property type="entry name" value="DNAJ HOMOLOG SUBFAMILY C MEMBER 9"/>
    <property type="match status" value="1"/>
</dbReference>
<reference evidence="3 4" key="1">
    <citation type="submission" date="2016-07" db="EMBL/GenBank/DDBJ databases">
        <title>Pervasive Adenine N6-methylation of Active Genes in Fungi.</title>
        <authorList>
            <consortium name="DOE Joint Genome Institute"/>
            <person name="Mondo S.J."/>
            <person name="Dannebaum R.O."/>
            <person name="Kuo R.C."/>
            <person name="Labutti K."/>
            <person name="Haridas S."/>
            <person name="Kuo A."/>
            <person name="Salamov A."/>
            <person name="Ahrendt S.R."/>
            <person name="Lipzen A."/>
            <person name="Sullivan W."/>
            <person name="Andreopoulos W.B."/>
            <person name="Clum A."/>
            <person name="Lindquist E."/>
            <person name="Daum C."/>
            <person name="Ramamoorthy G.K."/>
            <person name="Gryganskyi A."/>
            <person name="Culley D."/>
            <person name="Magnuson J.K."/>
            <person name="James T.Y."/>
            <person name="O'Malley M.A."/>
            <person name="Stajich J.E."/>
            <person name="Spatafora J.W."/>
            <person name="Visel A."/>
            <person name="Grigoriev I.V."/>
        </authorList>
    </citation>
    <scope>NUCLEOTIDE SEQUENCE [LARGE SCALE GENOMIC DNA]</scope>
    <source>
        <strain evidence="3 4">PL171</strain>
    </source>
</reference>
<name>A0A1Y2HH76_9FUNG</name>
<dbReference type="InterPro" id="IPR001623">
    <property type="entry name" value="DnaJ_domain"/>
</dbReference>
<feature type="compositionally biased region" description="Polar residues" evidence="1">
    <location>
        <begin position="15"/>
        <end position="29"/>
    </location>
</feature>
<dbReference type="SUPFAM" id="SSF46565">
    <property type="entry name" value="Chaperone J-domain"/>
    <property type="match status" value="1"/>
</dbReference>
<dbReference type="GO" id="GO:0005634">
    <property type="term" value="C:nucleus"/>
    <property type="evidence" value="ECO:0007669"/>
    <property type="project" value="TreeGrafter"/>
</dbReference>
<dbReference type="InterPro" id="IPR056453">
    <property type="entry name" value="HTH_DNAJC9"/>
</dbReference>
<keyword evidence="4" id="KW-1185">Reference proteome</keyword>
<dbReference type="Proteomes" id="UP000193411">
    <property type="component" value="Unassembled WGS sequence"/>
</dbReference>
<dbReference type="Gene3D" id="1.10.287.110">
    <property type="entry name" value="DnaJ domain"/>
    <property type="match status" value="1"/>
</dbReference>
<dbReference type="PANTHER" id="PTHR44144:SF1">
    <property type="entry name" value="DNAJ HOMOLOG SUBFAMILY C MEMBER 9"/>
    <property type="match status" value="1"/>
</dbReference>
<dbReference type="PROSITE" id="PS00636">
    <property type="entry name" value="DNAJ_1"/>
    <property type="match status" value="1"/>
</dbReference>
<dbReference type="OrthoDB" id="110024at2759"/>
<gene>
    <name evidence="3" type="ORF">BCR44DRAFT_1437293</name>
</gene>
<feature type="region of interest" description="Disordered" evidence="1">
    <location>
        <begin position="176"/>
        <end position="221"/>
    </location>
</feature>
<organism evidence="3 4">
    <name type="scientific">Catenaria anguillulae PL171</name>
    <dbReference type="NCBI Taxonomy" id="765915"/>
    <lineage>
        <taxon>Eukaryota</taxon>
        <taxon>Fungi</taxon>
        <taxon>Fungi incertae sedis</taxon>
        <taxon>Blastocladiomycota</taxon>
        <taxon>Blastocladiomycetes</taxon>
        <taxon>Blastocladiales</taxon>
        <taxon>Catenariaceae</taxon>
        <taxon>Catenaria</taxon>
    </lineage>
</organism>
<dbReference type="Pfam" id="PF23302">
    <property type="entry name" value="HTH_DNAJC9"/>
    <property type="match status" value="1"/>
</dbReference>
<evidence type="ECO:0000313" key="3">
    <source>
        <dbReference type="EMBL" id="ORZ33915.1"/>
    </source>
</evidence>
<dbReference type="PROSITE" id="PS50076">
    <property type="entry name" value="DNAJ_2"/>
    <property type="match status" value="1"/>
</dbReference>
<protein>
    <recommendedName>
        <fullName evidence="2">J domain-containing protein</fullName>
    </recommendedName>
</protein>
<feature type="compositionally biased region" description="Polar residues" evidence="1">
    <location>
        <begin position="252"/>
        <end position="265"/>
    </location>
</feature>
<dbReference type="InterPro" id="IPR018253">
    <property type="entry name" value="DnaJ_domain_CS"/>
</dbReference>
<proteinExistence type="predicted"/>
<feature type="region of interest" description="Disordered" evidence="1">
    <location>
        <begin position="236"/>
        <end position="329"/>
    </location>
</feature>
<feature type="compositionally biased region" description="Acidic residues" evidence="1">
    <location>
        <begin position="279"/>
        <end position="318"/>
    </location>
</feature>
<evidence type="ECO:0000256" key="1">
    <source>
        <dbReference type="SAM" id="MobiDB-lite"/>
    </source>
</evidence>
<dbReference type="GO" id="GO:0031072">
    <property type="term" value="F:heat shock protein binding"/>
    <property type="evidence" value="ECO:0007669"/>
    <property type="project" value="TreeGrafter"/>
</dbReference>
<sequence length="329" mass="36853">MSRSRTRHTADETDNSNGHDSTATMTLTRRCTGPDRLSSQPKEAQDEAKSKFQSISLAYSILIDPAKRKRYDLTGRLDSLAPTLGDDDDPAAYFQDLYDSCVTPESIAEFRAEYQGSTDERVDVLAAYVKHEGDMDGILSEVPCSTVDDEDRFAALIREAIEQGKVEAYARFMHEDPKAKKKRKREAEREAKEAEEMARELGLKDAKRAKKGAQADEEDALRQLILRNQSRRANAFESMMDRIETKYAGNGTPKSSSPNRGTSQQKSKSRGSRKRDHGDEEEDELESDGDENGSEGEGDGDGDEHDESDQSEEEDELAAEPVRRSSRKR</sequence>
<feature type="domain" description="J" evidence="2">
    <location>
        <begin position="1"/>
        <end position="75"/>
    </location>
</feature>
<dbReference type="InterPro" id="IPR036869">
    <property type="entry name" value="J_dom_sf"/>
</dbReference>
<feature type="region of interest" description="Disordered" evidence="1">
    <location>
        <begin position="1"/>
        <end position="50"/>
    </location>
</feature>
<dbReference type="EMBL" id="MCFL01000032">
    <property type="protein sequence ID" value="ORZ33915.1"/>
    <property type="molecule type" value="Genomic_DNA"/>
</dbReference>
<accession>A0A1Y2HH76</accession>
<dbReference type="AlphaFoldDB" id="A0A1Y2HH76"/>
<evidence type="ECO:0000313" key="4">
    <source>
        <dbReference type="Proteomes" id="UP000193411"/>
    </source>
</evidence>